<feature type="domain" description="Periplasmic binding protein" evidence="4">
    <location>
        <begin position="48"/>
        <end position="321"/>
    </location>
</feature>
<reference evidence="5 6" key="1">
    <citation type="submission" date="2018-10" db="EMBL/GenBank/DDBJ databases">
        <authorList>
            <person name="Li J."/>
        </authorList>
    </citation>
    <scope>NUCLEOTIDE SEQUENCE [LARGE SCALE GENOMIC DNA]</scope>
    <source>
        <strain evidence="5 6">IF 016277</strain>
    </source>
</reference>
<evidence type="ECO:0000313" key="6">
    <source>
        <dbReference type="Proteomes" id="UP000272503"/>
    </source>
</evidence>
<sequence>MFRKTALATVAIAAAAALTLAGCSSRDAGTPSSSSSGDAAGFAKDSLIGVALPAKTSENWVLAGDLFTDGLKEAGFKGDVQYAGASSPVQDQQNQIQSMVTKGAKVIIIGAADGSQLGPQVKAAKEAGATVIAYDRLILNTEDVDYYVAYDNFKVGELQGQALLDGMKAKKADGPYNIELFSGSSDDANSAVFFDGAMKVLQPKIDDGTLKVVSGQTDIKQTATAGWKAENAQNRMDTLLAANYSGTELDGVLSPNDTLARAIIASVKSAGKTLPIITGQDSEAESVKSIMAGEQYSTINKDTRNLVKQAIEMAKELQAGKPVTTNNDTDYNNGKKIVPAYLLPPVIVTKANAAEAYANDPTLAPLTK</sequence>
<dbReference type="OrthoDB" id="9773673at2"/>
<dbReference type="Proteomes" id="UP000272503">
    <property type="component" value="Unassembled WGS sequence"/>
</dbReference>
<feature type="signal peptide" evidence="3">
    <location>
        <begin position="1"/>
        <end position="28"/>
    </location>
</feature>
<dbReference type="SUPFAM" id="SSF53822">
    <property type="entry name" value="Periplasmic binding protein-like I"/>
    <property type="match status" value="1"/>
</dbReference>
<dbReference type="InterPro" id="IPR028082">
    <property type="entry name" value="Peripla_BP_I"/>
</dbReference>
<evidence type="ECO:0000256" key="2">
    <source>
        <dbReference type="ARBA" id="ARBA00022729"/>
    </source>
</evidence>
<dbReference type="Gene3D" id="3.40.50.2300">
    <property type="match status" value="2"/>
</dbReference>
<proteinExistence type="predicted"/>
<dbReference type="InterPro" id="IPR050555">
    <property type="entry name" value="Bact_Solute-Bind_Prot2"/>
</dbReference>
<keyword evidence="2 3" id="KW-0732">Signal</keyword>
<comment type="subcellular location">
    <subcellularLocation>
        <location evidence="1">Cell envelope</location>
    </subcellularLocation>
</comment>
<feature type="chain" id="PRO_5038708357" evidence="3">
    <location>
        <begin position="29"/>
        <end position="368"/>
    </location>
</feature>
<accession>A0A3L7A9X4</accession>
<dbReference type="Pfam" id="PF13407">
    <property type="entry name" value="Peripla_BP_4"/>
    <property type="match status" value="1"/>
</dbReference>
<name>A0A3L7A9X4_9MICO</name>
<comment type="caution">
    <text evidence="5">The sequence shown here is derived from an EMBL/GenBank/DDBJ whole genome shotgun (WGS) entry which is preliminary data.</text>
</comment>
<dbReference type="PANTHER" id="PTHR30036:SF1">
    <property type="entry name" value="D-XYLOSE-BINDING PERIPLASMIC PROTEIN"/>
    <property type="match status" value="1"/>
</dbReference>
<keyword evidence="6" id="KW-1185">Reference proteome</keyword>
<evidence type="ECO:0000313" key="5">
    <source>
        <dbReference type="EMBL" id="RLP76431.1"/>
    </source>
</evidence>
<gene>
    <name evidence="5" type="ORF">D9V32_06075</name>
</gene>
<evidence type="ECO:0000256" key="3">
    <source>
        <dbReference type="SAM" id="SignalP"/>
    </source>
</evidence>
<dbReference type="AlphaFoldDB" id="A0A3L7A9X4"/>
<dbReference type="EMBL" id="RCUX01000004">
    <property type="protein sequence ID" value="RLP76431.1"/>
    <property type="molecule type" value="Genomic_DNA"/>
</dbReference>
<dbReference type="GO" id="GO:0030246">
    <property type="term" value="F:carbohydrate binding"/>
    <property type="evidence" value="ECO:0007669"/>
    <property type="project" value="TreeGrafter"/>
</dbReference>
<dbReference type="CDD" id="cd19994">
    <property type="entry name" value="PBP1_ChvE"/>
    <property type="match status" value="1"/>
</dbReference>
<dbReference type="PANTHER" id="PTHR30036">
    <property type="entry name" value="D-XYLOSE-BINDING PERIPLASMIC PROTEIN"/>
    <property type="match status" value="1"/>
</dbReference>
<dbReference type="PROSITE" id="PS51257">
    <property type="entry name" value="PROKAR_LIPOPROTEIN"/>
    <property type="match status" value="1"/>
</dbReference>
<protein>
    <submittedName>
        <fullName evidence="5">Sugar ABC transporter substrate-binding protein</fullName>
    </submittedName>
</protein>
<dbReference type="RefSeq" id="WP_121648011.1">
    <property type="nucleotide sequence ID" value="NZ_RCUX01000004.1"/>
</dbReference>
<evidence type="ECO:0000259" key="4">
    <source>
        <dbReference type="Pfam" id="PF13407"/>
    </source>
</evidence>
<dbReference type="InterPro" id="IPR025997">
    <property type="entry name" value="SBP_2_dom"/>
</dbReference>
<organism evidence="5 6">
    <name type="scientific">Mycetocola tolaasinivorans</name>
    <dbReference type="NCBI Taxonomy" id="76635"/>
    <lineage>
        <taxon>Bacteria</taxon>
        <taxon>Bacillati</taxon>
        <taxon>Actinomycetota</taxon>
        <taxon>Actinomycetes</taxon>
        <taxon>Micrococcales</taxon>
        <taxon>Microbacteriaceae</taxon>
        <taxon>Mycetocola</taxon>
    </lineage>
</organism>
<dbReference type="GO" id="GO:0030288">
    <property type="term" value="C:outer membrane-bounded periplasmic space"/>
    <property type="evidence" value="ECO:0007669"/>
    <property type="project" value="TreeGrafter"/>
</dbReference>
<evidence type="ECO:0000256" key="1">
    <source>
        <dbReference type="ARBA" id="ARBA00004196"/>
    </source>
</evidence>